<gene>
    <name evidence="5" type="ORF">HPP92_024419</name>
</gene>
<reference evidence="5 6" key="1">
    <citation type="journal article" date="2020" name="Nat. Food">
        <title>A phased Vanilla planifolia genome enables genetic improvement of flavour and production.</title>
        <authorList>
            <person name="Hasing T."/>
            <person name="Tang H."/>
            <person name="Brym M."/>
            <person name="Khazi F."/>
            <person name="Huang T."/>
            <person name="Chambers A.H."/>
        </authorList>
    </citation>
    <scope>NUCLEOTIDE SEQUENCE [LARGE SCALE GENOMIC DNA]</scope>
    <source>
        <tissue evidence="5">Leaf</tissue>
    </source>
</reference>
<dbReference type="PANTHER" id="PTHR31044:SF52">
    <property type="entry name" value="OS01G0631500 PROTEIN"/>
    <property type="match status" value="1"/>
</dbReference>
<evidence type="ECO:0000313" key="6">
    <source>
        <dbReference type="Proteomes" id="UP000639772"/>
    </source>
</evidence>
<evidence type="ECO:0000256" key="1">
    <source>
        <dbReference type="ARBA" id="ARBA00022729"/>
    </source>
</evidence>
<keyword evidence="3" id="KW-0812">Transmembrane</keyword>
<name>A0A835PQP7_VANPL</name>
<proteinExistence type="predicted"/>
<feature type="domain" description="X8" evidence="4">
    <location>
        <begin position="144"/>
        <end position="212"/>
    </location>
</feature>
<keyword evidence="3" id="KW-1133">Transmembrane helix</keyword>
<dbReference type="AlphaFoldDB" id="A0A835PQP7"/>
<dbReference type="GO" id="GO:0009506">
    <property type="term" value="C:plasmodesma"/>
    <property type="evidence" value="ECO:0007669"/>
    <property type="project" value="UniProtKB-ARBA"/>
</dbReference>
<feature type="transmembrane region" description="Helical" evidence="3">
    <location>
        <begin position="12"/>
        <end position="31"/>
    </location>
</feature>
<evidence type="ECO:0000259" key="4">
    <source>
        <dbReference type="SMART" id="SM00768"/>
    </source>
</evidence>
<sequence length="261" mass="28660">MEEQRKRRFCSGMGLGVPCLRFLVALLMSFAKFDVVGSLANAPEDKSCNKTGSATPHGSIPQPADSKYRELMSFNRSRSLLARPELKLLQNMPQADIVTPIATVPLINPSNPKATITPMGTTSTSGQSWCIATSRLHSLHCRWLWTMPVVMVVQIVRRFSPVGAAMTQTRVRDHASYAFNSFFQRNPIPSSCDFEGTAILTSIDPSTSTCQYPSTSISTSILNTTNPVGSTIYRPIPPNSSGRYPLLRALPLSFTFLCILI</sequence>
<accession>A0A835PQP7</accession>
<dbReference type="EMBL" id="JADCNM010000013">
    <property type="protein sequence ID" value="KAG0456631.1"/>
    <property type="molecule type" value="Genomic_DNA"/>
</dbReference>
<comment type="caution">
    <text evidence="5">The sequence shown here is derived from an EMBL/GenBank/DDBJ whole genome shotgun (WGS) entry which is preliminary data.</text>
</comment>
<dbReference type="SMART" id="SM00768">
    <property type="entry name" value="X8"/>
    <property type="match status" value="1"/>
</dbReference>
<keyword evidence="1" id="KW-0732">Signal</keyword>
<evidence type="ECO:0000256" key="3">
    <source>
        <dbReference type="SAM" id="Phobius"/>
    </source>
</evidence>
<keyword evidence="3" id="KW-0472">Membrane</keyword>
<dbReference type="Proteomes" id="UP000639772">
    <property type="component" value="Chromosome 13"/>
</dbReference>
<protein>
    <recommendedName>
        <fullName evidence="4">X8 domain-containing protein</fullName>
    </recommendedName>
</protein>
<evidence type="ECO:0000313" key="5">
    <source>
        <dbReference type="EMBL" id="KAG0456631.1"/>
    </source>
</evidence>
<dbReference type="OrthoDB" id="1073427at2759"/>
<organism evidence="5 6">
    <name type="scientific">Vanilla planifolia</name>
    <name type="common">Vanilla</name>
    <dbReference type="NCBI Taxonomy" id="51239"/>
    <lineage>
        <taxon>Eukaryota</taxon>
        <taxon>Viridiplantae</taxon>
        <taxon>Streptophyta</taxon>
        <taxon>Embryophyta</taxon>
        <taxon>Tracheophyta</taxon>
        <taxon>Spermatophyta</taxon>
        <taxon>Magnoliopsida</taxon>
        <taxon>Liliopsida</taxon>
        <taxon>Asparagales</taxon>
        <taxon>Orchidaceae</taxon>
        <taxon>Vanilloideae</taxon>
        <taxon>Vanilleae</taxon>
        <taxon>Vanilla</taxon>
    </lineage>
</organism>
<dbReference type="PANTHER" id="PTHR31044">
    <property type="entry name" value="BETA-1,3 GLUCANASE"/>
    <property type="match status" value="1"/>
</dbReference>
<evidence type="ECO:0000256" key="2">
    <source>
        <dbReference type="SAM" id="MobiDB-lite"/>
    </source>
</evidence>
<feature type="region of interest" description="Disordered" evidence="2">
    <location>
        <begin position="45"/>
        <end position="64"/>
    </location>
</feature>
<dbReference type="InterPro" id="IPR044788">
    <property type="entry name" value="X8_dom_prot"/>
</dbReference>
<dbReference type="InterPro" id="IPR012946">
    <property type="entry name" value="X8"/>
</dbReference>